<evidence type="ECO:0000259" key="2">
    <source>
        <dbReference type="Pfam" id="PF07859"/>
    </source>
</evidence>
<organism evidence="3 4">
    <name type="scientific">Mycolicibacterium vulneris</name>
    <dbReference type="NCBI Taxonomy" id="547163"/>
    <lineage>
        <taxon>Bacteria</taxon>
        <taxon>Bacillati</taxon>
        <taxon>Actinomycetota</taxon>
        <taxon>Actinomycetes</taxon>
        <taxon>Mycobacteriales</taxon>
        <taxon>Mycobacteriaceae</taxon>
        <taxon>Mycolicibacterium</taxon>
    </lineage>
</organism>
<dbReference type="InterPro" id="IPR050300">
    <property type="entry name" value="GDXG_lipolytic_enzyme"/>
</dbReference>
<evidence type="ECO:0000256" key="1">
    <source>
        <dbReference type="ARBA" id="ARBA00022801"/>
    </source>
</evidence>
<dbReference type="AlphaFoldDB" id="A0A1X2KV64"/>
<dbReference type="PANTHER" id="PTHR48081">
    <property type="entry name" value="AB HYDROLASE SUPERFAMILY PROTEIN C4A8.06C"/>
    <property type="match status" value="1"/>
</dbReference>
<name>A0A1X2KV64_9MYCO</name>
<proteinExistence type="predicted"/>
<dbReference type="PANTHER" id="PTHR48081:SF8">
    <property type="entry name" value="ALPHA_BETA HYDROLASE FOLD-3 DOMAIN-CONTAINING PROTEIN-RELATED"/>
    <property type="match status" value="1"/>
</dbReference>
<keyword evidence="4" id="KW-1185">Reference proteome</keyword>
<protein>
    <submittedName>
        <fullName evidence="3">Alpha/beta hydrolase</fullName>
    </submittedName>
</protein>
<feature type="domain" description="Alpha/beta hydrolase fold-3" evidence="2">
    <location>
        <begin position="73"/>
        <end position="276"/>
    </location>
</feature>
<keyword evidence="1 3" id="KW-0378">Hydrolase</keyword>
<dbReference type="GO" id="GO:0016787">
    <property type="term" value="F:hydrolase activity"/>
    <property type="evidence" value="ECO:0007669"/>
    <property type="project" value="UniProtKB-KW"/>
</dbReference>
<dbReference type="Gene3D" id="3.40.50.1820">
    <property type="entry name" value="alpha/beta hydrolase"/>
    <property type="match status" value="1"/>
</dbReference>
<evidence type="ECO:0000313" key="4">
    <source>
        <dbReference type="Proteomes" id="UP000242320"/>
    </source>
</evidence>
<gene>
    <name evidence="3" type="ORF">B8W69_18315</name>
</gene>
<sequence length="310" mass="33242">MASKQAEQFAEFLGVLSARSSNPDLDLAAVRDIIETMHLAAKEPEGVSYREVNAGGVEALWCIPAESDPEAVLLHSHLGGSVFASMHSDRKAAAHLARAAGVRSLVINYRRSPEHKFPAQLDDMHSAYDWLLRQGRRPERIVSVGHSVGGNLAVSLVQRLRDEGAALPAAIVSISPWVDLALTNETLTSNADRDKLLSRPLLEFFRSAWLDGTAVGWEDPRVNLLAADLSGLPPMAVFWGTDELLAGEAAEFARRAQAAGNDVLARAVPDAQHSFIVAAGRVPEVDAAITEIGAWLRSKLGLAALLGVAK</sequence>
<evidence type="ECO:0000313" key="3">
    <source>
        <dbReference type="EMBL" id="OSC25630.1"/>
    </source>
</evidence>
<dbReference type="EMBL" id="NCXM01000019">
    <property type="protein sequence ID" value="OSC25630.1"/>
    <property type="molecule type" value="Genomic_DNA"/>
</dbReference>
<dbReference type="RefSeq" id="WP_085291228.1">
    <property type="nucleotide sequence ID" value="NZ_NCXM01000019.1"/>
</dbReference>
<accession>A0A1X2KV64</accession>
<dbReference type="Pfam" id="PF07859">
    <property type="entry name" value="Abhydrolase_3"/>
    <property type="match status" value="1"/>
</dbReference>
<comment type="caution">
    <text evidence="3">The sequence shown here is derived from an EMBL/GenBank/DDBJ whole genome shotgun (WGS) entry which is preliminary data.</text>
</comment>
<dbReference type="SUPFAM" id="SSF53474">
    <property type="entry name" value="alpha/beta-Hydrolases"/>
    <property type="match status" value="1"/>
</dbReference>
<reference evidence="3 4" key="1">
    <citation type="submission" date="2017-04" db="EMBL/GenBank/DDBJ databases">
        <title>The new phylogeny of genus Mycobacterium.</title>
        <authorList>
            <person name="Tortoli E."/>
            <person name="Trovato A."/>
            <person name="Cirillo D.M."/>
        </authorList>
    </citation>
    <scope>NUCLEOTIDE SEQUENCE [LARGE SCALE GENOMIC DNA]</scope>
    <source>
        <strain evidence="3 4">DSM 45247</strain>
    </source>
</reference>
<dbReference type="Proteomes" id="UP000242320">
    <property type="component" value="Unassembled WGS sequence"/>
</dbReference>
<dbReference type="InterPro" id="IPR013094">
    <property type="entry name" value="AB_hydrolase_3"/>
</dbReference>
<dbReference type="InterPro" id="IPR029058">
    <property type="entry name" value="AB_hydrolase_fold"/>
</dbReference>